<dbReference type="SUPFAM" id="SSF88946">
    <property type="entry name" value="Sigma2 domain of RNA polymerase sigma factors"/>
    <property type="match status" value="1"/>
</dbReference>
<reference evidence="7" key="1">
    <citation type="journal article" date="2019" name="Int. J. Syst. Evol. Microbiol.">
        <title>The Global Catalogue of Microorganisms (GCM) 10K type strain sequencing project: providing services to taxonomists for standard genome sequencing and annotation.</title>
        <authorList>
            <consortium name="The Broad Institute Genomics Platform"/>
            <consortium name="The Broad Institute Genome Sequencing Center for Infectious Disease"/>
            <person name="Wu L."/>
            <person name="Ma J."/>
        </authorList>
    </citation>
    <scope>NUCLEOTIDE SEQUENCE [LARGE SCALE GENOMIC DNA]</scope>
    <source>
        <strain evidence="7">KCTC 3913</strain>
    </source>
</reference>
<dbReference type="NCBIfam" id="TIGR02937">
    <property type="entry name" value="sigma70-ECF"/>
    <property type="match status" value="1"/>
</dbReference>
<keyword evidence="1" id="KW-0805">Transcription regulation</keyword>
<dbReference type="RefSeq" id="WP_377937287.1">
    <property type="nucleotide sequence ID" value="NZ_JBHUMF010000031.1"/>
</dbReference>
<evidence type="ECO:0000313" key="7">
    <source>
        <dbReference type="Proteomes" id="UP001597506"/>
    </source>
</evidence>
<dbReference type="InterPro" id="IPR007627">
    <property type="entry name" value="RNA_pol_sigma70_r2"/>
</dbReference>
<dbReference type="InterPro" id="IPR013325">
    <property type="entry name" value="RNA_pol_sigma_r2"/>
</dbReference>
<dbReference type="Gene3D" id="1.10.10.10">
    <property type="entry name" value="Winged helix-like DNA-binding domain superfamily/Winged helix DNA-binding domain"/>
    <property type="match status" value="1"/>
</dbReference>
<dbReference type="PANTHER" id="PTHR30385">
    <property type="entry name" value="SIGMA FACTOR F FLAGELLAR"/>
    <property type="match status" value="1"/>
</dbReference>
<name>A0ABW5RXI2_9BACI</name>
<organism evidence="6 7">
    <name type="scientific">Bacillus seohaeanensis</name>
    <dbReference type="NCBI Taxonomy" id="284580"/>
    <lineage>
        <taxon>Bacteria</taxon>
        <taxon>Bacillati</taxon>
        <taxon>Bacillota</taxon>
        <taxon>Bacilli</taxon>
        <taxon>Bacillales</taxon>
        <taxon>Bacillaceae</taxon>
        <taxon>Bacillus</taxon>
    </lineage>
</organism>
<dbReference type="SUPFAM" id="SSF88659">
    <property type="entry name" value="Sigma3 and sigma4 domains of RNA polymerase sigma factors"/>
    <property type="match status" value="1"/>
</dbReference>
<sequence length="164" mass="19338">MENFEALEKQFEPMIHQIMNSLSIYKNKNEFYQTGLIALWEARERFDPGKGAFSSFAYSYIKGKMLTEMTKENKNEERNIHPKEAFWGSVKDEHSDYMFNGKELLLPYCEDLTDNQKKWVLYTFCDMLTVQEIADKENVSCSAVKKWRKGAKEKLRKVAHTILD</sequence>
<dbReference type="InterPro" id="IPR036388">
    <property type="entry name" value="WH-like_DNA-bd_sf"/>
</dbReference>
<dbReference type="Gene3D" id="1.10.1740.10">
    <property type="match status" value="1"/>
</dbReference>
<dbReference type="Pfam" id="PF04542">
    <property type="entry name" value="Sigma70_r2"/>
    <property type="match status" value="1"/>
</dbReference>
<proteinExistence type="predicted"/>
<dbReference type="Proteomes" id="UP001597506">
    <property type="component" value="Unassembled WGS sequence"/>
</dbReference>
<evidence type="ECO:0000256" key="4">
    <source>
        <dbReference type="ARBA" id="ARBA00023163"/>
    </source>
</evidence>
<evidence type="ECO:0000256" key="1">
    <source>
        <dbReference type="ARBA" id="ARBA00023015"/>
    </source>
</evidence>
<feature type="domain" description="RNA polymerase sigma-70 region 2" evidence="5">
    <location>
        <begin position="11"/>
        <end position="73"/>
    </location>
</feature>
<evidence type="ECO:0000313" key="6">
    <source>
        <dbReference type="EMBL" id="MFD2682644.1"/>
    </source>
</evidence>
<dbReference type="InterPro" id="IPR014284">
    <property type="entry name" value="RNA_pol_sigma-70_dom"/>
</dbReference>
<protein>
    <submittedName>
        <fullName evidence="6">Sigma-70 family RNA polymerase sigma factor</fullName>
    </submittedName>
</protein>
<evidence type="ECO:0000256" key="3">
    <source>
        <dbReference type="ARBA" id="ARBA00023125"/>
    </source>
</evidence>
<keyword evidence="3" id="KW-0238">DNA-binding</keyword>
<keyword evidence="2" id="KW-0731">Sigma factor</keyword>
<keyword evidence="7" id="KW-1185">Reference proteome</keyword>
<evidence type="ECO:0000256" key="2">
    <source>
        <dbReference type="ARBA" id="ARBA00023082"/>
    </source>
</evidence>
<evidence type="ECO:0000259" key="5">
    <source>
        <dbReference type="Pfam" id="PF04542"/>
    </source>
</evidence>
<dbReference type="EMBL" id="JBHUMF010000031">
    <property type="protein sequence ID" value="MFD2682644.1"/>
    <property type="molecule type" value="Genomic_DNA"/>
</dbReference>
<accession>A0ABW5RXI2</accession>
<comment type="caution">
    <text evidence="6">The sequence shown here is derived from an EMBL/GenBank/DDBJ whole genome shotgun (WGS) entry which is preliminary data.</text>
</comment>
<keyword evidence="4" id="KW-0804">Transcription</keyword>
<dbReference type="InterPro" id="IPR013324">
    <property type="entry name" value="RNA_pol_sigma_r3/r4-like"/>
</dbReference>
<gene>
    <name evidence="6" type="ORF">ACFSUL_18045</name>
</gene>